<dbReference type="RefSeq" id="WP_073380179.1">
    <property type="nucleotide sequence ID" value="NZ_FQZK01000009.1"/>
</dbReference>
<reference evidence="2 3" key="1">
    <citation type="submission" date="2016-11" db="EMBL/GenBank/DDBJ databases">
        <authorList>
            <person name="Jaros S."/>
            <person name="Januszkiewicz K."/>
            <person name="Wedrychowicz H."/>
        </authorList>
    </citation>
    <scope>NUCLEOTIDE SEQUENCE [LARGE SCALE GENOMIC DNA]</scope>
    <source>
        <strain evidence="2 3">CGMCC 4.5723</strain>
    </source>
</reference>
<feature type="region of interest" description="Disordered" evidence="1">
    <location>
        <begin position="101"/>
        <end position="183"/>
    </location>
</feature>
<feature type="compositionally biased region" description="Low complexity" evidence="1">
    <location>
        <begin position="126"/>
        <end position="137"/>
    </location>
</feature>
<dbReference type="EMBL" id="FQZK01000009">
    <property type="protein sequence ID" value="SHJ76441.1"/>
    <property type="molecule type" value="Genomic_DNA"/>
</dbReference>
<gene>
    <name evidence="2" type="ORF">SAMN05421803_109115</name>
</gene>
<dbReference type="Proteomes" id="UP000184452">
    <property type="component" value="Unassembled WGS sequence"/>
</dbReference>
<dbReference type="OrthoDB" id="3430073at2"/>
<feature type="compositionally biased region" description="Pro residues" evidence="1">
    <location>
        <begin position="103"/>
        <end position="125"/>
    </location>
</feature>
<evidence type="ECO:0000313" key="3">
    <source>
        <dbReference type="Proteomes" id="UP000184452"/>
    </source>
</evidence>
<sequence>MPRETFPADEIPIVRPYFAAHEQAADRLRARPALVGPGPDEHELDRIQAQALARLSEWTAPRAPKAPVLAPAGGGAPAGVDAVPIASAAWARACAASVVSPGVPRPAPARPSIPAVPPVPRPRPGLPGDLLAPDAPRTAAPRVPRHRRESAPVGRSGPGDELEERATVTRRWLAQQGRRGVPA</sequence>
<protein>
    <submittedName>
        <fullName evidence="2">Uncharacterized protein</fullName>
    </submittedName>
</protein>
<evidence type="ECO:0000256" key="1">
    <source>
        <dbReference type="SAM" id="MobiDB-lite"/>
    </source>
</evidence>
<keyword evidence="3" id="KW-1185">Reference proteome</keyword>
<organism evidence="2 3">
    <name type="scientific">Nocardiopsis flavescens</name>
    <dbReference type="NCBI Taxonomy" id="758803"/>
    <lineage>
        <taxon>Bacteria</taxon>
        <taxon>Bacillati</taxon>
        <taxon>Actinomycetota</taxon>
        <taxon>Actinomycetes</taxon>
        <taxon>Streptosporangiales</taxon>
        <taxon>Nocardiopsidaceae</taxon>
        <taxon>Nocardiopsis</taxon>
    </lineage>
</organism>
<evidence type="ECO:0000313" key="2">
    <source>
        <dbReference type="EMBL" id="SHJ76441.1"/>
    </source>
</evidence>
<accession>A0A1M6LZ21</accession>
<dbReference type="AlphaFoldDB" id="A0A1M6LZ21"/>
<name>A0A1M6LZ21_9ACTN</name>
<proteinExistence type="predicted"/>